<evidence type="ECO:0000313" key="9">
    <source>
        <dbReference type="EMBL" id="SEG14453.1"/>
    </source>
</evidence>
<dbReference type="InterPro" id="IPR037185">
    <property type="entry name" value="EmrE-like"/>
</dbReference>
<evidence type="ECO:0000313" key="10">
    <source>
        <dbReference type="Proteomes" id="UP000242850"/>
    </source>
</evidence>
<feature type="domain" description="EamA" evidence="8">
    <location>
        <begin position="7"/>
        <end position="138"/>
    </location>
</feature>
<proteinExistence type="inferred from homology"/>
<keyword evidence="3" id="KW-1003">Cell membrane</keyword>
<organism evidence="9 10">
    <name type="scientific">Caloramator fervidus</name>
    <dbReference type="NCBI Taxonomy" id="29344"/>
    <lineage>
        <taxon>Bacteria</taxon>
        <taxon>Bacillati</taxon>
        <taxon>Bacillota</taxon>
        <taxon>Clostridia</taxon>
        <taxon>Eubacteriales</taxon>
        <taxon>Clostridiaceae</taxon>
        <taxon>Caloramator</taxon>
    </lineage>
</organism>
<protein>
    <submittedName>
        <fullName evidence="9">EamA domain-containing membrane protein RarD</fullName>
    </submittedName>
</protein>
<feature type="transmembrane region" description="Helical" evidence="7">
    <location>
        <begin position="218"/>
        <end position="237"/>
    </location>
</feature>
<comment type="subcellular location">
    <subcellularLocation>
        <location evidence="1">Cell membrane</location>
        <topology evidence="1">Multi-pass membrane protein</topology>
    </subcellularLocation>
</comment>
<feature type="transmembrane region" description="Helical" evidence="7">
    <location>
        <begin position="65"/>
        <end position="83"/>
    </location>
</feature>
<comment type="similarity">
    <text evidence="2">Belongs to the EamA transporter family.</text>
</comment>
<dbReference type="EMBL" id="FNUK01000036">
    <property type="protein sequence ID" value="SEG14453.1"/>
    <property type="molecule type" value="Genomic_DNA"/>
</dbReference>
<evidence type="ECO:0000259" key="8">
    <source>
        <dbReference type="Pfam" id="PF00892"/>
    </source>
</evidence>
<dbReference type="Pfam" id="PF00892">
    <property type="entry name" value="EamA"/>
    <property type="match status" value="2"/>
</dbReference>
<evidence type="ECO:0000256" key="3">
    <source>
        <dbReference type="ARBA" id="ARBA00022475"/>
    </source>
</evidence>
<gene>
    <name evidence="9" type="ORF">SAMN05660865_01847</name>
</gene>
<accession>A0A1H5XS28</accession>
<dbReference type="PANTHER" id="PTHR32322">
    <property type="entry name" value="INNER MEMBRANE TRANSPORTER"/>
    <property type="match status" value="1"/>
</dbReference>
<sequence length="303" mass="33446">MKRYLPYLAGVTMSLIFGFSFLFSKAALETLSTFELLFLRFTTATVTMSLLILFGVVNVNLKGKNLKPLILVAFWQPIIYFIMETKGLQYTTSSEAGVMMAFIPVLVAILAAFLLQENPSKLQWVFIIISVIGVIIIVLGGGNLETKGQLKGIVFLLSAVFSAAMFNIYSRKASQNFTPYETTYFMMILGMIVFGLLYLIQGIVMGDINILAKINTKVLISIFYLGVLSSVFAFLLVNYSLSKLPASQSSVFANLTTVVSVIAGITIRHESFELYKLFGAIMIIIGVWGTNYFGILKNKNLGG</sequence>
<reference evidence="10" key="1">
    <citation type="submission" date="2016-10" db="EMBL/GenBank/DDBJ databases">
        <authorList>
            <person name="Varghese N."/>
            <person name="Submissions S."/>
        </authorList>
    </citation>
    <scope>NUCLEOTIDE SEQUENCE [LARGE SCALE GENOMIC DNA]</scope>
    <source>
        <strain evidence="10">DSM 5463</strain>
    </source>
</reference>
<dbReference type="Gene3D" id="1.10.3730.20">
    <property type="match status" value="1"/>
</dbReference>
<dbReference type="GO" id="GO:0005886">
    <property type="term" value="C:plasma membrane"/>
    <property type="evidence" value="ECO:0007669"/>
    <property type="project" value="UniProtKB-SubCell"/>
</dbReference>
<feature type="transmembrane region" description="Helical" evidence="7">
    <location>
        <begin position="95"/>
        <end position="116"/>
    </location>
</feature>
<feature type="transmembrane region" description="Helical" evidence="7">
    <location>
        <begin position="274"/>
        <end position="295"/>
    </location>
</feature>
<dbReference type="InterPro" id="IPR000620">
    <property type="entry name" value="EamA_dom"/>
</dbReference>
<feature type="transmembrane region" description="Helical" evidence="7">
    <location>
        <begin position="249"/>
        <end position="267"/>
    </location>
</feature>
<dbReference type="OrthoDB" id="37139at2"/>
<evidence type="ECO:0000256" key="1">
    <source>
        <dbReference type="ARBA" id="ARBA00004651"/>
    </source>
</evidence>
<evidence type="ECO:0000256" key="5">
    <source>
        <dbReference type="ARBA" id="ARBA00022989"/>
    </source>
</evidence>
<feature type="transmembrane region" description="Helical" evidence="7">
    <location>
        <begin position="6"/>
        <end position="24"/>
    </location>
</feature>
<evidence type="ECO:0000256" key="4">
    <source>
        <dbReference type="ARBA" id="ARBA00022692"/>
    </source>
</evidence>
<dbReference type="InterPro" id="IPR050638">
    <property type="entry name" value="AA-Vitamin_Transporters"/>
</dbReference>
<feature type="transmembrane region" description="Helical" evidence="7">
    <location>
        <begin position="153"/>
        <end position="170"/>
    </location>
</feature>
<feature type="transmembrane region" description="Helical" evidence="7">
    <location>
        <begin position="122"/>
        <end position="141"/>
    </location>
</feature>
<evidence type="ECO:0000256" key="2">
    <source>
        <dbReference type="ARBA" id="ARBA00007362"/>
    </source>
</evidence>
<feature type="transmembrane region" description="Helical" evidence="7">
    <location>
        <begin position="182"/>
        <end position="206"/>
    </location>
</feature>
<feature type="transmembrane region" description="Helical" evidence="7">
    <location>
        <begin position="36"/>
        <end position="59"/>
    </location>
</feature>
<dbReference type="AlphaFoldDB" id="A0A1H5XS28"/>
<dbReference type="SUPFAM" id="SSF103481">
    <property type="entry name" value="Multidrug resistance efflux transporter EmrE"/>
    <property type="match status" value="2"/>
</dbReference>
<keyword evidence="10" id="KW-1185">Reference proteome</keyword>
<keyword evidence="5 7" id="KW-1133">Transmembrane helix</keyword>
<evidence type="ECO:0000256" key="6">
    <source>
        <dbReference type="ARBA" id="ARBA00023136"/>
    </source>
</evidence>
<dbReference type="RefSeq" id="WP_103896731.1">
    <property type="nucleotide sequence ID" value="NZ_FNUK01000036.1"/>
</dbReference>
<evidence type="ECO:0000256" key="7">
    <source>
        <dbReference type="SAM" id="Phobius"/>
    </source>
</evidence>
<keyword evidence="6 7" id="KW-0472">Membrane</keyword>
<dbReference type="Proteomes" id="UP000242850">
    <property type="component" value="Unassembled WGS sequence"/>
</dbReference>
<keyword evidence="4 7" id="KW-0812">Transmembrane</keyword>
<name>A0A1H5XS28_9CLOT</name>
<feature type="domain" description="EamA" evidence="8">
    <location>
        <begin position="151"/>
        <end position="291"/>
    </location>
</feature>
<dbReference type="PANTHER" id="PTHR32322:SF18">
    <property type="entry name" value="S-ADENOSYLMETHIONINE_S-ADENOSYLHOMOCYSTEINE TRANSPORTER"/>
    <property type="match status" value="1"/>
</dbReference>